<reference evidence="1 2" key="1">
    <citation type="submission" date="2016-10" db="EMBL/GenBank/DDBJ databases">
        <authorList>
            <person name="de Groot N.N."/>
        </authorList>
    </citation>
    <scope>NUCLEOTIDE SEQUENCE [LARGE SCALE GENOMIC DNA]</scope>
    <source>
        <strain evidence="1 2">DSM 18346</strain>
    </source>
</reference>
<dbReference type="RefSeq" id="WP_090554720.1">
    <property type="nucleotide sequence ID" value="NZ_FNFP01000010.1"/>
</dbReference>
<proteinExistence type="predicted"/>
<dbReference type="Proteomes" id="UP000198718">
    <property type="component" value="Unassembled WGS sequence"/>
</dbReference>
<protein>
    <submittedName>
        <fullName evidence="1">Phage portal protein, HK97 family</fullName>
    </submittedName>
</protein>
<accession>A0A1G9I5A8</accession>
<dbReference type="OrthoDB" id="2491at2"/>
<gene>
    <name evidence="1" type="ORF">SAMN05660472_02799</name>
</gene>
<organism evidence="1 2">
    <name type="scientific">Natronincola ferrireducens</name>
    <dbReference type="NCBI Taxonomy" id="393762"/>
    <lineage>
        <taxon>Bacteria</taxon>
        <taxon>Bacillati</taxon>
        <taxon>Bacillota</taxon>
        <taxon>Clostridia</taxon>
        <taxon>Peptostreptococcales</taxon>
        <taxon>Natronincolaceae</taxon>
        <taxon>Natronincola</taxon>
    </lineage>
</organism>
<dbReference type="Pfam" id="PF04860">
    <property type="entry name" value="Phage_portal"/>
    <property type="match status" value="1"/>
</dbReference>
<dbReference type="InterPro" id="IPR006944">
    <property type="entry name" value="Phage/GTA_portal"/>
</dbReference>
<keyword evidence="2" id="KW-1185">Reference proteome</keyword>
<evidence type="ECO:0000313" key="1">
    <source>
        <dbReference type="EMBL" id="SDL20235.1"/>
    </source>
</evidence>
<dbReference type="AlphaFoldDB" id="A0A1G9I5A8"/>
<dbReference type="EMBL" id="FNFP01000010">
    <property type="protein sequence ID" value="SDL20235.1"/>
    <property type="molecule type" value="Genomic_DNA"/>
</dbReference>
<name>A0A1G9I5A8_9FIRM</name>
<sequence>MLLQSIMKSKETAREMRYAKFLDGYSPVFSQFGENIYTSDVVQMCIDAIATECSKLTPKHIRTDNDNMQITVKGSLNRLFKFAPNELMTTRDFIEKIIWLLYMNYNCFIYPVYRIKYNEKNIGTKEYVAFYPLNPTGVTFLQDATGKLFTDMVFANGDKFTLAYSDIIHLRKKFSVNNIMGGGADGQPDNQALLKVLQINDTVLQGLEKAIKTSLSIRGILKINTMLDDEKQQAERQRFENAIASGKTGILPMDVKGEYIDLKVDPKLIDKETLEFLENKVLRYYGVSVPIISGDFTDEQYQAFYEKTLEPLIISLGQAFSKTIFTPREIDVGNEIAFYPQMLLFTNTKNKIAVADILGNRGALTNNELLQLFGYPPYEGGHVRNMSLNYIDVTLANDYQMKRAGTRRKEDNAGEEE</sequence>
<evidence type="ECO:0000313" key="2">
    <source>
        <dbReference type="Proteomes" id="UP000198718"/>
    </source>
</evidence>
<dbReference type="STRING" id="393762.SAMN05660472_02799"/>